<proteinExistence type="predicted"/>
<dbReference type="GO" id="GO:0010420">
    <property type="term" value="F:polyprenyldihydroxybenzoate methyltransferase activity"/>
    <property type="evidence" value="ECO:0007669"/>
    <property type="project" value="TreeGrafter"/>
</dbReference>
<dbReference type="EMBL" id="BJYZ01000002">
    <property type="protein sequence ID" value="GEO36483.1"/>
    <property type="molecule type" value="Genomic_DNA"/>
</dbReference>
<dbReference type="RefSeq" id="WP_044425407.1">
    <property type="nucleotide sequence ID" value="NZ_BJYZ01000002.1"/>
</dbReference>
<protein>
    <submittedName>
        <fullName evidence="2">Methyltransferase</fullName>
    </submittedName>
</protein>
<gene>
    <name evidence="2" type="ORF">SAE02_06310</name>
</gene>
<evidence type="ECO:0000313" key="3">
    <source>
        <dbReference type="Proteomes" id="UP000321523"/>
    </source>
</evidence>
<dbReference type="PANTHER" id="PTHR43464:SF23">
    <property type="entry name" value="JUVENILE HORMONE ACID O-METHYLTRANSFERASE"/>
    <property type="match status" value="1"/>
</dbReference>
<keyword evidence="3" id="KW-1185">Reference proteome</keyword>
<evidence type="ECO:0000313" key="2">
    <source>
        <dbReference type="EMBL" id="GEO36483.1"/>
    </source>
</evidence>
<feature type="domain" description="Methyltransferase" evidence="1">
    <location>
        <begin position="47"/>
        <end position="138"/>
    </location>
</feature>
<evidence type="ECO:0000259" key="1">
    <source>
        <dbReference type="Pfam" id="PF13649"/>
    </source>
</evidence>
<keyword evidence="2" id="KW-0489">Methyltransferase</keyword>
<dbReference type="GO" id="GO:0032259">
    <property type="term" value="P:methylation"/>
    <property type="evidence" value="ECO:0007669"/>
    <property type="project" value="UniProtKB-KW"/>
</dbReference>
<comment type="caution">
    <text evidence="2">The sequence shown here is derived from an EMBL/GenBank/DDBJ whole genome shotgun (WGS) entry which is preliminary data.</text>
</comment>
<accession>A0A512DJ28</accession>
<sequence>MPDQNIYNDALFFEGYSKLRWSETGLNKVMEEPAIRSLMPGLKGKRVLDLGCGFGHVARYVRKMGAADVLAVDISDRMIEAARQASDDPAILYAVTAMQDIEPMPGRFDLIVSSMALHYIDDYAGVVAVMAESLTAGGSFLFSIEHPIFTSLLQGWVVDSAGKRLHWPVDRYHEESERHYTWFVDNVRKYHRTVATYLNTLTDNGLTIRRVLEPEAQPEFLAERPALTDESRRPPLLVVSAQKFG</sequence>
<reference evidence="2 3" key="1">
    <citation type="submission" date="2019-07" db="EMBL/GenBank/DDBJ databases">
        <title>Whole genome shotgun sequence of Skermanella aerolata NBRC 106429.</title>
        <authorList>
            <person name="Hosoyama A."/>
            <person name="Uohara A."/>
            <person name="Ohji S."/>
            <person name="Ichikawa N."/>
        </authorList>
    </citation>
    <scope>NUCLEOTIDE SEQUENCE [LARGE SCALE GENOMIC DNA]</scope>
    <source>
        <strain evidence="2 3">NBRC 106429</strain>
    </source>
</reference>
<dbReference type="OrthoDB" id="9791837at2"/>
<dbReference type="Pfam" id="PF13649">
    <property type="entry name" value="Methyltransf_25"/>
    <property type="match status" value="1"/>
</dbReference>
<dbReference type="InterPro" id="IPR041698">
    <property type="entry name" value="Methyltransf_25"/>
</dbReference>
<dbReference type="AlphaFoldDB" id="A0A512DJ28"/>
<dbReference type="SUPFAM" id="SSF53335">
    <property type="entry name" value="S-adenosyl-L-methionine-dependent methyltransferases"/>
    <property type="match status" value="1"/>
</dbReference>
<dbReference type="CDD" id="cd02440">
    <property type="entry name" value="AdoMet_MTases"/>
    <property type="match status" value="1"/>
</dbReference>
<dbReference type="Gene3D" id="3.40.50.150">
    <property type="entry name" value="Vaccinia Virus protein VP39"/>
    <property type="match status" value="1"/>
</dbReference>
<dbReference type="PANTHER" id="PTHR43464">
    <property type="entry name" value="METHYLTRANSFERASE"/>
    <property type="match status" value="1"/>
</dbReference>
<dbReference type="InterPro" id="IPR029063">
    <property type="entry name" value="SAM-dependent_MTases_sf"/>
</dbReference>
<keyword evidence="2" id="KW-0808">Transferase</keyword>
<name>A0A512DJ28_9PROT</name>
<dbReference type="Proteomes" id="UP000321523">
    <property type="component" value="Unassembled WGS sequence"/>
</dbReference>
<organism evidence="2 3">
    <name type="scientific">Skermanella aerolata</name>
    <dbReference type="NCBI Taxonomy" id="393310"/>
    <lineage>
        <taxon>Bacteria</taxon>
        <taxon>Pseudomonadati</taxon>
        <taxon>Pseudomonadota</taxon>
        <taxon>Alphaproteobacteria</taxon>
        <taxon>Rhodospirillales</taxon>
        <taxon>Azospirillaceae</taxon>
        <taxon>Skermanella</taxon>
    </lineage>
</organism>